<dbReference type="AlphaFoldDB" id="A7VSH6"/>
<protein>
    <submittedName>
        <fullName evidence="1">Uncharacterized protein</fullName>
    </submittedName>
</protein>
<dbReference type="Proteomes" id="UP000003490">
    <property type="component" value="Unassembled WGS sequence"/>
</dbReference>
<evidence type="ECO:0000313" key="1">
    <source>
        <dbReference type="EMBL" id="EDO62006.1"/>
    </source>
</evidence>
<organism evidence="1 2">
    <name type="scientific">[Clostridium] leptum DSM 753</name>
    <dbReference type="NCBI Taxonomy" id="428125"/>
    <lineage>
        <taxon>Bacteria</taxon>
        <taxon>Bacillati</taxon>
        <taxon>Bacillota</taxon>
        <taxon>Clostridia</taxon>
        <taxon>Eubacteriales</taxon>
        <taxon>Oscillospiraceae</taxon>
        <taxon>Oscillospiraceae incertae sedis</taxon>
    </lineage>
</organism>
<sequence length="41" mass="4956">MGALCFCSCAENTDFYDSFQLKPRRVSRVRGFFFYWILHSR</sequence>
<evidence type="ECO:0000313" key="2">
    <source>
        <dbReference type="Proteomes" id="UP000003490"/>
    </source>
</evidence>
<reference evidence="1 2" key="1">
    <citation type="submission" date="2007-08" db="EMBL/GenBank/DDBJ databases">
        <title>Draft genome sequence of Clostridium leptum (DSM 753).</title>
        <authorList>
            <person name="Sudarsanam P."/>
            <person name="Ley R."/>
            <person name="Guruge J."/>
            <person name="Turnbaugh P.J."/>
            <person name="Mahowald M."/>
            <person name="Liep D."/>
            <person name="Gordon J."/>
        </authorList>
    </citation>
    <scope>NUCLEOTIDE SEQUENCE [LARGE SCALE GENOMIC DNA]</scope>
    <source>
        <strain evidence="1 2">DSM 753</strain>
    </source>
</reference>
<proteinExistence type="predicted"/>
<gene>
    <name evidence="1" type="ORF">CLOLEP_01517</name>
</gene>
<comment type="caution">
    <text evidence="1">The sequence shown here is derived from an EMBL/GenBank/DDBJ whole genome shotgun (WGS) entry which is preliminary data.</text>
</comment>
<accession>A7VSH6</accession>
<reference evidence="1 2" key="2">
    <citation type="submission" date="2007-08" db="EMBL/GenBank/DDBJ databases">
        <authorList>
            <person name="Fulton L."/>
            <person name="Clifton S."/>
            <person name="Fulton B."/>
            <person name="Xu J."/>
            <person name="Minx P."/>
            <person name="Pepin K.H."/>
            <person name="Johnson M."/>
            <person name="Thiruvilangam P."/>
            <person name="Bhonagiri V."/>
            <person name="Nash W.E."/>
            <person name="Wang C."/>
            <person name="Mardis E.R."/>
            <person name="Wilson R.K."/>
        </authorList>
    </citation>
    <scope>NUCLEOTIDE SEQUENCE [LARGE SCALE GENOMIC DNA]</scope>
    <source>
        <strain evidence="1 2">DSM 753</strain>
    </source>
</reference>
<name>A7VSH6_9FIRM</name>
<dbReference type="HOGENOM" id="CLU_3268060_0_0_9"/>
<dbReference type="EMBL" id="ABCB02000017">
    <property type="protein sequence ID" value="EDO62006.1"/>
    <property type="molecule type" value="Genomic_DNA"/>
</dbReference>